<feature type="domain" description="MutL C-terminal dimerisation" evidence="5">
    <location>
        <begin position="375"/>
        <end position="517"/>
    </location>
</feature>
<feature type="region of interest" description="Disordered" evidence="4">
    <location>
        <begin position="329"/>
        <end position="365"/>
    </location>
</feature>
<dbReference type="GO" id="GO:0140664">
    <property type="term" value="F:ATP-dependent DNA damage sensor activity"/>
    <property type="evidence" value="ECO:0007669"/>
    <property type="project" value="InterPro"/>
</dbReference>
<feature type="domain" description="DNA mismatch repair protein S5" evidence="6">
    <location>
        <begin position="69"/>
        <end position="187"/>
    </location>
</feature>
<dbReference type="InterPro" id="IPR037198">
    <property type="entry name" value="MutL_C_sf"/>
</dbReference>
<keyword evidence="2" id="KW-0227">DNA damage</keyword>
<dbReference type="GO" id="GO:0016887">
    <property type="term" value="F:ATP hydrolysis activity"/>
    <property type="evidence" value="ECO:0007669"/>
    <property type="project" value="InterPro"/>
</dbReference>
<dbReference type="Proteomes" id="UP000824109">
    <property type="component" value="Unassembled WGS sequence"/>
</dbReference>
<proteinExistence type="inferred from homology"/>
<organism evidence="7 8">
    <name type="scientific">Candidatus Ornithomonoglobus merdipullorum</name>
    <dbReference type="NCBI Taxonomy" id="2840895"/>
    <lineage>
        <taxon>Bacteria</taxon>
        <taxon>Bacillati</taxon>
        <taxon>Bacillota</taxon>
        <taxon>Clostridia</taxon>
        <taxon>Candidatus Ornithomonoglobus</taxon>
    </lineage>
</organism>
<evidence type="ECO:0000313" key="8">
    <source>
        <dbReference type="Proteomes" id="UP000824109"/>
    </source>
</evidence>
<dbReference type="GO" id="GO:0005524">
    <property type="term" value="F:ATP binding"/>
    <property type="evidence" value="ECO:0007669"/>
    <property type="project" value="InterPro"/>
</dbReference>
<evidence type="ECO:0000313" key="7">
    <source>
        <dbReference type="EMBL" id="HIU57209.1"/>
    </source>
</evidence>
<evidence type="ECO:0000256" key="3">
    <source>
        <dbReference type="ARBA" id="ARBA00023204"/>
    </source>
</evidence>
<evidence type="ECO:0000256" key="2">
    <source>
        <dbReference type="ARBA" id="ARBA00022763"/>
    </source>
</evidence>
<evidence type="ECO:0000259" key="6">
    <source>
        <dbReference type="SMART" id="SM01340"/>
    </source>
</evidence>
<dbReference type="GO" id="GO:0006298">
    <property type="term" value="P:mismatch repair"/>
    <property type="evidence" value="ECO:0007669"/>
    <property type="project" value="InterPro"/>
</dbReference>
<dbReference type="InterPro" id="IPR002099">
    <property type="entry name" value="MutL/Mlh/PMS"/>
</dbReference>
<dbReference type="Pfam" id="PF08676">
    <property type="entry name" value="MutL_C"/>
    <property type="match status" value="1"/>
</dbReference>
<dbReference type="Gene3D" id="3.30.1370.100">
    <property type="entry name" value="MutL, C-terminal domain, regulatory subdomain"/>
    <property type="match status" value="1"/>
</dbReference>
<evidence type="ECO:0008006" key="9">
    <source>
        <dbReference type="Google" id="ProtNLM"/>
    </source>
</evidence>
<comment type="caution">
    <text evidence="7">The sequence shown here is derived from an EMBL/GenBank/DDBJ whole genome shotgun (WGS) entry which is preliminary data.</text>
</comment>
<sequence>NGTVMEVTDLFYNTPARLKFLKKPATEAGYISDIMARFIFAHPEISFKLIRDGKEAVFSSGDNKLINAVYAVYGKDYARNMLEVDYEFNGIHVTGAVGKGTLTRSNRNYETFFVNRRYIKSPLMIRALEEAYKNQIMISKFPTAVLNVDIDVSSVDINVHPTKLECKFSNEHDVYQAVYHAVKQTLYALPNVPEIERGEKKRDESAEETSLFEAERGVQRTLEEIYGAGLRREPKPRENFKFKTEHRETPRSFETPSSREREEEKRYVRNEGERVTAMAPAETERPAAPVFERPKADSGADEPKRETEKAKEVDTFAMLDYAMKRASGRNGGKLEVNDPSGDDGAFALSAEDNNEGGSQTVSEPSENVFDGGFRVIGQLFDTYILIEKDDRLLIIDQHAAHERLNYESLKAELEENGISSQMFIEPVIVNLSGEEFAVFSENSELFYRLGFDAEVYGINTVIIRSAPGEVSWSETEPLFTELLTQAADMKQELIAEEKQRLIYTIACKASIKANMRIDEAEMHDLAARVFALENINTCPHGRPIVISMSKKEIEKEFKRIV</sequence>
<keyword evidence="3" id="KW-0234">DNA repair</keyword>
<dbReference type="Gene3D" id="3.30.565.10">
    <property type="entry name" value="Histidine kinase-like ATPase, C-terminal domain"/>
    <property type="match status" value="1"/>
</dbReference>
<dbReference type="Gene3D" id="3.30.230.10">
    <property type="match status" value="1"/>
</dbReference>
<dbReference type="InterPro" id="IPR038973">
    <property type="entry name" value="MutL/Mlh/Pms-like"/>
</dbReference>
<dbReference type="CDD" id="cd00782">
    <property type="entry name" value="MutL_Trans"/>
    <property type="match status" value="1"/>
</dbReference>
<dbReference type="GO" id="GO:0030983">
    <property type="term" value="F:mismatched DNA binding"/>
    <property type="evidence" value="ECO:0007669"/>
    <property type="project" value="InterPro"/>
</dbReference>
<dbReference type="InterPro" id="IPR013507">
    <property type="entry name" value="DNA_mismatch_S5_2-like"/>
</dbReference>
<dbReference type="SUPFAM" id="SSF118116">
    <property type="entry name" value="DNA mismatch repair protein MutL"/>
    <property type="match status" value="1"/>
</dbReference>
<dbReference type="SUPFAM" id="SSF55874">
    <property type="entry name" value="ATPase domain of HSP90 chaperone/DNA topoisomerase II/histidine kinase"/>
    <property type="match status" value="1"/>
</dbReference>
<dbReference type="InterPro" id="IPR014790">
    <property type="entry name" value="MutL_C"/>
</dbReference>
<comment type="similarity">
    <text evidence="1">Belongs to the DNA mismatch repair MutL/HexB family.</text>
</comment>
<dbReference type="PANTHER" id="PTHR10073">
    <property type="entry name" value="DNA MISMATCH REPAIR PROTEIN MLH, PMS, MUTL"/>
    <property type="match status" value="1"/>
</dbReference>
<dbReference type="Pfam" id="PF01119">
    <property type="entry name" value="DNA_mis_repair"/>
    <property type="match status" value="1"/>
</dbReference>
<feature type="compositionally biased region" description="Basic and acidic residues" evidence="4">
    <location>
        <begin position="292"/>
        <end position="311"/>
    </location>
</feature>
<feature type="compositionally biased region" description="Polar residues" evidence="4">
    <location>
        <begin position="355"/>
        <end position="365"/>
    </location>
</feature>
<dbReference type="InterPro" id="IPR014721">
    <property type="entry name" value="Ribsml_uS5_D2-typ_fold_subgr"/>
</dbReference>
<dbReference type="SUPFAM" id="SSF54211">
    <property type="entry name" value="Ribosomal protein S5 domain 2-like"/>
    <property type="match status" value="1"/>
</dbReference>
<dbReference type="EMBL" id="DVNB01000053">
    <property type="protein sequence ID" value="HIU57209.1"/>
    <property type="molecule type" value="Genomic_DNA"/>
</dbReference>
<gene>
    <name evidence="7" type="ORF">IAA61_05280</name>
</gene>
<evidence type="ECO:0000256" key="1">
    <source>
        <dbReference type="ARBA" id="ARBA00006082"/>
    </source>
</evidence>
<dbReference type="GO" id="GO:0032300">
    <property type="term" value="C:mismatch repair complex"/>
    <property type="evidence" value="ECO:0007669"/>
    <property type="project" value="InterPro"/>
</dbReference>
<reference evidence="7" key="2">
    <citation type="journal article" date="2021" name="PeerJ">
        <title>Extensive microbial diversity within the chicken gut microbiome revealed by metagenomics and culture.</title>
        <authorList>
            <person name="Gilroy R."/>
            <person name="Ravi A."/>
            <person name="Getino M."/>
            <person name="Pursley I."/>
            <person name="Horton D.L."/>
            <person name="Alikhan N.F."/>
            <person name="Baker D."/>
            <person name="Gharbi K."/>
            <person name="Hall N."/>
            <person name="Watson M."/>
            <person name="Adriaenssens E.M."/>
            <person name="Foster-Nyarko E."/>
            <person name="Jarju S."/>
            <person name="Secka A."/>
            <person name="Antonio M."/>
            <person name="Oren A."/>
            <person name="Chaudhuri R.R."/>
            <person name="La Ragione R."/>
            <person name="Hildebrand F."/>
            <person name="Pallen M.J."/>
        </authorList>
    </citation>
    <scope>NUCLEOTIDE SEQUENCE</scope>
    <source>
        <strain evidence="7">USAMLcec3-3695</strain>
    </source>
</reference>
<dbReference type="AlphaFoldDB" id="A0A9D1MBM5"/>
<feature type="compositionally biased region" description="Basic and acidic residues" evidence="4">
    <location>
        <begin position="233"/>
        <end position="274"/>
    </location>
</feature>
<feature type="non-terminal residue" evidence="7">
    <location>
        <position position="1"/>
    </location>
</feature>
<accession>A0A9D1MBM5</accession>
<dbReference type="InterPro" id="IPR020568">
    <property type="entry name" value="Ribosomal_Su5_D2-typ_SF"/>
</dbReference>
<dbReference type="InterPro" id="IPR042120">
    <property type="entry name" value="MutL_C_dimsub"/>
</dbReference>
<protein>
    <recommendedName>
        <fullName evidence="9">DNA mismatch repair protein MutL</fullName>
    </recommendedName>
</protein>
<dbReference type="InterPro" id="IPR036890">
    <property type="entry name" value="HATPase_C_sf"/>
</dbReference>
<evidence type="ECO:0000259" key="5">
    <source>
        <dbReference type="SMART" id="SM00853"/>
    </source>
</evidence>
<name>A0A9D1MBM5_9FIRM</name>
<dbReference type="InterPro" id="IPR042121">
    <property type="entry name" value="MutL_C_regsub"/>
</dbReference>
<dbReference type="PANTHER" id="PTHR10073:SF12">
    <property type="entry name" value="DNA MISMATCH REPAIR PROTEIN MLH1"/>
    <property type="match status" value="1"/>
</dbReference>
<dbReference type="Gene3D" id="3.30.1540.20">
    <property type="entry name" value="MutL, C-terminal domain, dimerisation subdomain"/>
    <property type="match status" value="1"/>
</dbReference>
<dbReference type="SMART" id="SM01340">
    <property type="entry name" value="DNA_mis_repair"/>
    <property type="match status" value="1"/>
</dbReference>
<dbReference type="SMART" id="SM00853">
    <property type="entry name" value="MutL_C"/>
    <property type="match status" value="1"/>
</dbReference>
<evidence type="ECO:0000256" key="4">
    <source>
        <dbReference type="SAM" id="MobiDB-lite"/>
    </source>
</evidence>
<dbReference type="NCBIfam" id="TIGR00585">
    <property type="entry name" value="mutl"/>
    <property type="match status" value="1"/>
</dbReference>
<feature type="region of interest" description="Disordered" evidence="4">
    <location>
        <begin position="233"/>
        <end position="311"/>
    </location>
</feature>
<reference evidence="7" key="1">
    <citation type="submission" date="2020-10" db="EMBL/GenBank/DDBJ databases">
        <authorList>
            <person name="Gilroy R."/>
        </authorList>
    </citation>
    <scope>NUCLEOTIDE SEQUENCE</scope>
    <source>
        <strain evidence="7">USAMLcec3-3695</strain>
    </source>
</reference>